<dbReference type="HOGENOM" id="CLU_3227769_0_0_2"/>
<dbReference type="STRING" id="797210.Halxa_2535"/>
<dbReference type="Proteomes" id="UP000006794">
    <property type="component" value="Chromosome"/>
</dbReference>
<protein>
    <submittedName>
        <fullName evidence="1">Uncharacterized protein</fullName>
    </submittedName>
</protein>
<reference evidence="1 2" key="1">
    <citation type="journal article" date="2012" name="Stand. Genomic Sci.">
        <title>Complete genome sequence of Halopiger xanaduensis type strain (SH-6(T)).</title>
        <authorList>
            <person name="Anderson I."/>
            <person name="Tindall B.J."/>
            <person name="Rohde M."/>
            <person name="Lucas S."/>
            <person name="Han J."/>
            <person name="Lapidus A."/>
            <person name="Cheng J.F."/>
            <person name="Goodwin L."/>
            <person name="Pitluck S."/>
            <person name="Peters L."/>
            <person name="Pati A."/>
            <person name="Mikhailova N."/>
            <person name="Pagani I."/>
            <person name="Teshima H."/>
            <person name="Han C."/>
            <person name="Tapia R."/>
            <person name="Land M."/>
            <person name="Woyke T."/>
            <person name="Klenk H.P."/>
            <person name="Kyrpides N."/>
            <person name="Ivanova N."/>
        </authorList>
    </citation>
    <scope>NUCLEOTIDE SEQUENCE [LARGE SCALE GENOMIC DNA]</scope>
    <source>
        <strain evidence="2">DSM 18323 / JCM 14033 / SH-6</strain>
    </source>
</reference>
<dbReference type="EMBL" id="CP002839">
    <property type="protein sequence ID" value="AEH37153.1"/>
    <property type="molecule type" value="Genomic_DNA"/>
</dbReference>
<gene>
    <name evidence="1" type="ordered locus">Halxa_2535</name>
</gene>
<name>F8DC40_HALXS</name>
<proteinExistence type="predicted"/>
<keyword evidence="2" id="KW-1185">Reference proteome</keyword>
<dbReference type="AlphaFoldDB" id="F8DC40"/>
<evidence type="ECO:0000313" key="1">
    <source>
        <dbReference type="EMBL" id="AEH37153.1"/>
    </source>
</evidence>
<sequence>MPVLNGNYTCVLFGVLQDMTLRLLRHQNRLWSEEMSLLYDRLE</sequence>
<accession>F8DC40</accession>
<dbReference type="KEGG" id="hxa:Halxa_2535"/>
<evidence type="ECO:0000313" key="2">
    <source>
        <dbReference type="Proteomes" id="UP000006794"/>
    </source>
</evidence>
<organism evidence="1 2">
    <name type="scientific">Halopiger xanaduensis (strain DSM 18323 / JCM 14033 / SH-6)</name>
    <dbReference type="NCBI Taxonomy" id="797210"/>
    <lineage>
        <taxon>Archaea</taxon>
        <taxon>Methanobacteriati</taxon>
        <taxon>Methanobacteriota</taxon>
        <taxon>Stenosarchaea group</taxon>
        <taxon>Halobacteria</taxon>
        <taxon>Halobacteriales</taxon>
        <taxon>Natrialbaceae</taxon>
        <taxon>Halopiger</taxon>
    </lineage>
</organism>